<keyword evidence="3 8" id="KW-0812">Transmembrane</keyword>
<evidence type="ECO:0000256" key="4">
    <source>
        <dbReference type="ARBA" id="ARBA00022960"/>
    </source>
</evidence>
<dbReference type="InterPro" id="IPR051050">
    <property type="entry name" value="Lipid_II_flippase_MurJ/MviN"/>
</dbReference>
<dbReference type="CDD" id="cd13123">
    <property type="entry name" value="MATE_MurJ_like"/>
    <property type="match status" value="1"/>
</dbReference>
<dbReference type="EMBL" id="MFQS01000020">
    <property type="protein sequence ID" value="OGH83123.1"/>
    <property type="molecule type" value="Genomic_DNA"/>
</dbReference>
<comment type="function">
    <text evidence="8 9">Involved in peptidoglycan biosynthesis. Transports lipid-linked peptidoglycan precursors from the inner to the outer leaflet of the cytoplasmic membrane.</text>
</comment>
<keyword evidence="2 8" id="KW-1003">Cell membrane</keyword>
<dbReference type="GO" id="GO:0034204">
    <property type="term" value="P:lipid translocation"/>
    <property type="evidence" value="ECO:0007669"/>
    <property type="project" value="TreeGrafter"/>
</dbReference>
<feature type="transmembrane region" description="Helical" evidence="8">
    <location>
        <begin position="164"/>
        <end position="186"/>
    </location>
</feature>
<evidence type="ECO:0000256" key="5">
    <source>
        <dbReference type="ARBA" id="ARBA00022984"/>
    </source>
</evidence>
<reference evidence="10 11" key="1">
    <citation type="journal article" date="2016" name="Nat. Commun.">
        <title>Thousands of microbial genomes shed light on interconnected biogeochemical processes in an aquifer system.</title>
        <authorList>
            <person name="Anantharaman K."/>
            <person name="Brown C.T."/>
            <person name="Hug L.A."/>
            <person name="Sharon I."/>
            <person name="Castelle C.J."/>
            <person name="Probst A.J."/>
            <person name="Thomas B.C."/>
            <person name="Singh A."/>
            <person name="Wilkins M.J."/>
            <person name="Karaoz U."/>
            <person name="Brodie E.L."/>
            <person name="Williams K.H."/>
            <person name="Hubbard S.S."/>
            <person name="Banfield J.F."/>
        </authorList>
    </citation>
    <scope>NUCLEOTIDE SEQUENCE [LARGE SCALE GENOMIC DNA]</scope>
</reference>
<feature type="transmembrane region" description="Helical" evidence="8">
    <location>
        <begin position="411"/>
        <end position="433"/>
    </location>
</feature>
<evidence type="ECO:0000256" key="7">
    <source>
        <dbReference type="ARBA" id="ARBA00023136"/>
    </source>
</evidence>
<feature type="transmembrane region" description="Helical" evidence="8">
    <location>
        <begin position="278"/>
        <end position="298"/>
    </location>
</feature>
<keyword evidence="8 9" id="KW-0813">Transport</keyword>
<dbReference type="Pfam" id="PF03023">
    <property type="entry name" value="MurJ"/>
    <property type="match status" value="1"/>
</dbReference>
<dbReference type="InterPro" id="IPR004268">
    <property type="entry name" value="MurJ"/>
</dbReference>
<evidence type="ECO:0000256" key="8">
    <source>
        <dbReference type="HAMAP-Rule" id="MF_02078"/>
    </source>
</evidence>
<evidence type="ECO:0000313" key="11">
    <source>
        <dbReference type="Proteomes" id="UP000176300"/>
    </source>
</evidence>
<keyword evidence="4 8" id="KW-0133">Cell shape</keyword>
<comment type="pathway">
    <text evidence="8">Cell wall biogenesis; peptidoglycan biosynthesis.</text>
</comment>
<dbReference type="GO" id="GO:0008360">
    <property type="term" value="P:regulation of cell shape"/>
    <property type="evidence" value="ECO:0007669"/>
    <property type="project" value="UniProtKB-UniRule"/>
</dbReference>
<evidence type="ECO:0000256" key="3">
    <source>
        <dbReference type="ARBA" id="ARBA00022692"/>
    </source>
</evidence>
<keyword evidence="5 8" id="KW-0573">Peptidoglycan synthesis</keyword>
<evidence type="ECO:0000256" key="6">
    <source>
        <dbReference type="ARBA" id="ARBA00022989"/>
    </source>
</evidence>
<feature type="transmembrane region" description="Helical" evidence="8">
    <location>
        <begin position="454"/>
        <end position="474"/>
    </location>
</feature>
<evidence type="ECO:0000256" key="9">
    <source>
        <dbReference type="PIRNR" id="PIRNR002869"/>
    </source>
</evidence>
<keyword evidence="8 9" id="KW-0961">Cell wall biogenesis/degradation</keyword>
<organism evidence="10 11">
    <name type="scientific">Candidatus Magasanikbacteria bacterium RIFOXYB1_FULL_40_15</name>
    <dbReference type="NCBI Taxonomy" id="1798697"/>
    <lineage>
        <taxon>Bacteria</taxon>
        <taxon>Candidatus Magasanikiibacteriota</taxon>
    </lineage>
</organism>
<feature type="transmembrane region" description="Helical" evidence="8">
    <location>
        <begin position="480"/>
        <end position="500"/>
    </location>
</feature>
<accession>A0A1F6NH98</accession>
<gene>
    <name evidence="8" type="primary">murJ</name>
    <name evidence="10" type="ORF">A2373_01760</name>
</gene>
<dbReference type="PANTHER" id="PTHR47019:SF1">
    <property type="entry name" value="LIPID II FLIPPASE MURJ"/>
    <property type="match status" value="1"/>
</dbReference>
<dbReference type="GO" id="GO:0015648">
    <property type="term" value="F:lipid-linked peptidoglycan transporter activity"/>
    <property type="evidence" value="ECO:0007669"/>
    <property type="project" value="UniProtKB-UniRule"/>
</dbReference>
<evidence type="ECO:0000256" key="1">
    <source>
        <dbReference type="ARBA" id="ARBA00004651"/>
    </source>
</evidence>
<protein>
    <recommendedName>
        <fullName evidence="8">Probable lipid II flippase MurJ</fullName>
    </recommendedName>
</protein>
<feature type="transmembrane region" description="Helical" evidence="8">
    <location>
        <begin position="249"/>
        <end position="272"/>
    </location>
</feature>
<dbReference type="STRING" id="1798697.A2373_01760"/>
<sequence>MINLFSNQTKTITGAAIILGAASFASRLIGIFRDRIFAHIFGAGAELDVYFAAFRVPDLIYNLIIVGALSAGFIPVFTKLLAKDKKEAWLVTNGIINILGLIIILLTAILYYFTPQITRLLVPGFTEPQLTATISLTRIMFLSPLILGLSSVVSGVLQSYRCFLLYALTPILYNLGIIFGALFLVPRYGLKGLAYGVVIGALLHLGAQLPVFFKYGFKYKPTLPFKNKNIKEILGTMIPRTLGLATTQLNLTVITFLASTIGAGSVAVFNLANNIQHFPIGIIGISFAIAAFPTLSQLAGEDNMKQLTESLTHTIRQIIFFITPLTIIFLLLRAQIVRVLLGSGNFSWSDTILTSNTLAFFALSLGAQSLIPLLVRAFFALKDTWTPFLIGLIGSLINIIAGLYLKEKLGISGLALAFSFSMTVQVAFLWFLLRQKTGSLNESAMLQSINKISVATIVMALFVQLIKTPLANIVDMNKLWGIMTQGAAAGIAGLLIYALICKLLNLEEMNQFQASLKHKFVKLTHITRGEITEADEI</sequence>
<evidence type="ECO:0000256" key="2">
    <source>
        <dbReference type="ARBA" id="ARBA00022475"/>
    </source>
</evidence>
<dbReference type="GO" id="GO:0071555">
    <property type="term" value="P:cell wall organization"/>
    <property type="evidence" value="ECO:0007669"/>
    <property type="project" value="UniProtKB-UniRule"/>
</dbReference>
<feature type="transmembrane region" description="Helical" evidence="8">
    <location>
        <begin position="94"/>
        <end position="114"/>
    </location>
</feature>
<keyword evidence="7 8" id="KW-0472">Membrane</keyword>
<dbReference type="HAMAP" id="MF_02078">
    <property type="entry name" value="MurJ_MviN"/>
    <property type="match status" value="1"/>
</dbReference>
<comment type="similarity">
    <text evidence="8 9">Belongs to the MurJ/MviN family.</text>
</comment>
<name>A0A1F6NH98_9BACT</name>
<dbReference type="NCBIfam" id="TIGR01695">
    <property type="entry name" value="murJ_mviN"/>
    <property type="match status" value="1"/>
</dbReference>
<feature type="transmembrane region" description="Helical" evidence="8">
    <location>
        <begin position="134"/>
        <end position="157"/>
    </location>
</feature>
<dbReference type="GO" id="GO:0009252">
    <property type="term" value="P:peptidoglycan biosynthetic process"/>
    <property type="evidence" value="ECO:0007669"/>
    <property type="project" value="UniProtKB-UniRule"/>
</dbReference>
<dbReference type="PRINTS" id="PR01806">
    <property type="entry name" value="VIRFACTRMVIN"/>
</dbReference>
<feature type="transmembrane region" description="Helical" evidence="8">
    <location>
        <begin position="192"/>
        <end position="213"/>
    </location>
</feature>
<dbReference type="PANTHER" id="PTHR47019">
    <property type="entry name" value="LIPID II FLIPPASE MURJ"/>
    <property type="match status" value="1"/>
</dbReference>
<evidence type="ECO:0000313" key="10">
    <source>
        <dbReference type="EMBL" id="OGH83123.1"/>
    </source>
</evidence>
<proteinExistence type="inferred from homology"/>
<feature type="transmembrane region" description="Helical" evidence="8">
    <location>
        <begin position="386"/>
        <end position="405"/>
    </location>
</feature>
<feature type="transmembrane region" description="Helical" evidence="8">
    <location>
        <begin position="12"/>
        <end position="29"/>
    </location>
</feature>
<comment type="subcellular location">
    <subcellularLocation>
        <location evidence="1 8">Cell membrane</location>
        <topology evidence="1 8">Multi-pass membrane protein</topology>
    </subcellularLocation>
</comment>
<feature type="transmembrane region" description="Helical" evidence="8">
    <location>
        <begin position="357"/>
        <end position="379"/>
    </location>
</feature>
<keyword evidence="6 8" id="KW-1133">Transmembrane helix</keyword>
<dbReference type="Proteomes" id="UP000176300">
    <property type="component" value="Unassembled WGS sequence"/>
</dbReference>
<dbReference type="UniPathway" id="UPA00219"/>
<dbReference type="AlphaFoldDB" id="A0A1F6NH98"/>
<feature type="transmembrane region" description="Helical" evidence="8">
    <location>
        <begin position="59"/>
        <end position="82"/>
    </location>
</feature>
<dbReference type="PIRSF" id="PIRSF002869">
    <property type="entry name" value="MviN"/>
    <property type="match status" value="1"/>
</dbReference>
<comment type="caution">
    <text evidence="10">The sequence shown here is derived from an EMBL/GenBank/DDBJ whole genome shotgun (WGS) entry which is preliminary data.</text>
</comment>
<feature type="transmembrane region" description="Helical" evidence="8">
    <location>
        <begin position="318"/>
        <end position="337"/>
    </location>
</feature>
<dbReference type="GO" id="GO:0005886">
    <property type="term" value="C:plasma membrane"/>
    <property type="evidence" value="ECO:0007669"/>
    <property type="project" value="UniProtKB-SubCell"/>
</dbReference>